<evidence type="ECO:0000256" key="4">
    <source>
        <dbReference type="ARBA" id="ARBA00022475"/>
    </source>
</evidence>
<evidence type="ECO:0000256" key="11">
    <source>
        <dbReference type="SAM" id="Phobius"/>
    </source>
</evidence>
<feature type="transmembrane region" description="Helical" evidence="11">
    <location>
        <begin position="39"/>
        <end position="62"/>
    </location>
</feature>
<proteinExistence type="inferred from homology"/>
<evidence type="ECO:0000256" key="6">
    <source>
        <dbReference type="ARBA" id="ARBA00022967"/>
    </source>
</evidence>
<gene>
    <name evidence="12" type="ORF">M6B22_04505</name>
</gene>
<keyword evidence="4 10" id="KW-1003">Cell membrane</keyword>
<evidence type="ECO:0000313" key="13">
    <source>
        <dbReference type="Proteomes" id="UP001164693"/>
    </source>
</evidence>
<dbReference type="EMBL" id="CP097463">
    <property type="protein sequence ID" value="WAX58033.1"/>
    <property type="molecule type" value="Genomic_DNA"/>
</dbReference>
<evidence type="ECO:0000256" key="2">
    <source>
        <dbReference type="ARBA" id="ARBA00004651"/>
    </source>
</evidence>
<name>A0ABY7K2D8_9ACTN</name>
<dbReference type="RefSeq" id="WP_269444582.1">
    <property type="nucleotide sequence ID" value="NZ_CP097463.1"/>
</dbReference>
<dbReference type="InterPro" id="IPR021050">
    <property type="entry name" value="Cyt_c_oxidase_su4_actinobac"/>
</dbReference>
<dbReference type="EC" id="7.1.1.9" evidence="10"/>
<comment type="subcellular location">
    <subcellularLocation>
        <location evidence="2">Cell membrane</location>
        <topology evidence="2">Multi-pass membrane protein</topology>
    </subcellularLocation>
</comment>
<organism evidence="12 13">
    <name type="scientific">Jatrophihabitans cynanchi</name>
    <dbReference type="NCBI Taxonomy" id="2944128"/>
    <lineage>
        <taxon>Bacteria</taxon>
        <taxon>Bacillati</taxon>
        <taxon>Actinomycetota</taxon>
        <taxon>Actinomycetes</taxon>
        <taxon>Jatrophihabitantales</taxon>
        <taxon>Jatrophihabitantaceae</taxon>
        <taxon>Jatrophihabitans</taxon>
    </lineage>
</organism>
<evidence type="ECO:0000256" key="7">
    <source>
        <dbReference type="ARBA" id="ARBA00022989"/>
    </source>
</evidence>
<comment type="similarity">
    <text evidence="3 10">Belongs to the cytochrome c oxidase bacterial subunit CtaF family.</text>
</comment>
<feature type="transmembrane region" description="Helical" evidence="11">
    <location>
        <begin position="93"/>
        <end position="112"/>
    </location>
</feature>
<keyword evidence="5 11" id="KW-0812">Transmembrane</keyword>
<evidence type="ECO:0000256" key="8">
    <source>
        <dbReference type="ARBA" id="ARBA00023136"/>
    </source>
</evidence>
<keyword evidence="7 11" id="KW-1133">Transmembrane helix</keyword>
<accession>A0ABY7K2D8</accession>
<evidence type="ECO:0000256" key="10">
    <source>
        <dbReference type="PIRNR" id="PIRNR017385"/>
    </source>
</evidence>
<evidence type="ECO:0000256" key="5">
    <source>
        <dbReference type="ARBA" id="ARBA00022692"/>
    </source>
</evidence>
<dbReference type="PIRSF" id="PIRSF017385">
    <property type="entry name" value="CtaF"/>
    <property type="match status" value="1"/>
</dbReference>
<comment type="subunit">
    <text evidence="10">Associates with subunits I, II and III to form cytochrome c oxidase.</text>
</comment>
<keyword evidence="6 10" id="KW-1278">Translocase</keyword>
<evidence type="ECO:0000256" key="3">
    <source>
        <dbReference type="ARBA" id="ARBA00006870"/>
    </source>
</evidence>
<comment type="catalytic activity">
    <reaction evidence="9 10">
        <text>4 Fe(II)-[cytochrome c] + O2 + 8 H(+)(in) = 4 Fe(III)-[cytochrome c] + 2 H2O + 4 H(+)(out)</text>
        <dbReference type="Rhea" id="RHEA:11436"/>
        <dbReference type="Rhea" id="RHEA-COMP:10350"/>
        <dbReference type="Rhea" id="RHEA-COMP:14399"/>
        <dbReference type="ChEBI" id="CHEBI:15377"/>
        <dbReference type="ChEBI" id="CHEBI:15378"/>
        <dbReference type="ChEBI" id="CHEBI:15379"/>
        <dbReference type="ChEBI" id="CHEBI:29033"/>
        <dbReference type="ChEBI" id="CHEBI:29034"/>
        <dbReference type="EC" id="7.1.1.9"/>
    </reaction>
</comment>
<dbReference type="Proteomes" id="UP001164693">
    <property type="component" value="Chromosome"/>
</dbReference>
<keyword evidence="13" id="KW-1185">Reference proteome</keyword>
<keyword evidence="8 10" id="KW-0472">Membrane</keyword>
<evidence type="ECO:0000256" key="1">
    <source>
        <dbReference type="ARBA" id="ARBA00002536"/>
    </source>
</evidence>
<dbReference type="Pfam" id="PF12270">
    <property type="entry name" value="Cyt_c_ox_IV"/>
    <property type="match status" value="1"/>
</dbReference>
<comment type="function">
    <text evidence="1 10">Part of cytochrome c oxidase, its function is unknown.</text>
</comment>
<sequence>MKVEARMFLGVAVFLWLAAAFYGVWTGQPNSFSHGRVEWAGFLALILSGGLLFISGSFFWFVSRRIDARPEDRPDAEIAEGAGELGFFSPGSYWPVGLAGAGTVVGLGLAFFQMWLVIVGVALLLFTIGGLLFEYYIGGRKPLSH</sequence>
<protein>
    <recommendedName>
        <fullName evidence="10">Cytochrome c oxidase polypeptide 4</fullName>
        <ecNumber evidence="10">7.1.1.9</ecNumber>
    </recommendedName>
    <alternativeName>
        <fullName evidence="10">Cytochrome aa3 subunit 4</fullName>
    </alternativeName>
    <alternativeName>
        <fullName evidence="10">Cytochrome c oxidase polypeptide IV</fullName>
    </alternativeName>
</protein>
<feature type="transmembrane region" description="Helical" evidence="11">
    <location>
        <begin position="118"/>
        <end position="137"/>
    </location>
</feature>
<reference evidence="12" key="1">
    <citation type="submission" date="2022-05" db="EMBL/GenBank/DDBJ databases">
        <title>Jatrophihabitans sp. SB3-54 whole genome sequence.</title>
        <authorList>
            <person name="Suh M.K."/>
            <person name="Eom M.K."/>
            <person name="Kim J.S."/>
            <person name="Kim H.S."/>
            <person name="Do H.E."/>
            <person name="Shin Y.K."/>
            <person name="Lee J.-S."/>
        </authorList>
    </citation>
    <scope>NUCLEOTIDE SEQUENCE</scope>
    <source>
        <strain evidence="12">SB3-54</strain>
    </source>
</reference>
<evidence type="ECO:0000256" key="9">
    <source>
        <dbReference type="ARBA" id="ARBA00047816"/>
    </source>
</evidence>
<evidence type="ECO:0000313" key="12">
    <source>
        <dbReference type="EMBL" id="WAX58033.1"/>
    </source>
</evidence>